<proteinExistence type="predicted"/>
<dbReference type="Proteomes" id="UP000176409">
    <property type="component" value="Unassembled WGS sequence"/>
</dbReference>
<evidence type="ECO:0000313" key="3">
    <source>
        <dbReference type="Proteomes" id="UP000176409"/>
    </source>
</evidence>
<dbReference type="CDD" id="cd04179">
    <property type="entry name" value="DPM_DPG-synthase_like"/>
    <property type="match status" value="1"/>
</dbReference>
<dbReference type="EMBL" id="MFJZ01000058">
    <property type="protein sequence ID" value="OGG29141.1"/>
    <property type="molecule type" value="Genomic_DNA"/>
</dbReference>
<comment type="caution">
    <text evidence="2">The sequence shown here is derived from an EMBL/GenBank/DDBJ whole genome shotgun (WGS) entry which is preliminary data.</text>
</comment>
<reference evidence="2 3" key="1">
    <citation type="journal article" date="2016" name="Nat. Commun.">
        <title>Thousands of microbial genomes shed light on interconnected biogeochemical processes in an aquifer system.</title>
        <authorList>
            <person name="Anantharaman K."/>
            <person name="Brown C.T."/>
            <person name="Hug L.A."/>
            <person name="Sharon I."/>
            <person name="Castelle C.J."/>
            <person name="Probst A.J."/>
            <person name="Thomas B.C."/>
            <person name="Singh A."/>
            <person name="Wilkins M.J."/>
            <person name="Karaoz U."/>
            <person name="Brodie E.L."/>
            <person name="Williams K.H."/>
            <person name="Hubbard S.S."/>
            <person name="Banfield J.F."/>
        </authorList>
    </citation>
    <scope>NUCLEOTIDE SEQUENCE [LARGE SCALE GENOMIC DNA]</scope>
</reference>
<dbReference type="SUPFAM" id="SSF53448">
    <property type="entry name" value="Nucleotide-diphospho-sugar transferases"/>
    <property type="match status" value="1"/>
</dbReference>
<gene>
    <name evidence="2" type="ORF">A2973_00740</name>
</gene>
<sequence>MKLSIIIPAYNSHDRLPELVENIQKVKFKGVTTEIIVVDDCSIDKTYEIAKSMKGITLVRHKTNTGKGGAVKTGLAKGKGDILYIQDDDLEYDPIDIPLIIEPILSKKADVCFGSRHMNHQNTYSSLAYYLGGIFIDTLINLYLKSNITDALTGAKAFTKKVYKAIQPIESKGFEIETEIAAKAVKYHFRITEVPIHYWPRTHRQGKNIHWHHAFHILWALVRFA</sequence>
<dbReference type="PANTHER" id="PTHR48090:SF7">
    <property type="entry name" value="RFBJ PROTEIN"/>
    <property type="match status" value="1"/>
</dbReference>
<dbReference type="AlphaFoldDB" id="A0A1F6AWS9"/>
<evidence type="ECO:0000259" key="1">
    <source>
        <dbReference type="Pfam" id="PF00535"/>
    </source>
</evidence>
<dbReference type="STRING" id="1798396.A2973_00740"/>
<dbReference type="InterPro" id="IPR050256">
    <property type="entry name" value="Glycosyltransferase_2"/>
</dbReference>
<dbReference type="InterPro" id="IPR029044">
    <property type="entry name" value="Nucleotide-diphossugar_trans"/>
</dbReference>
<dbReference type="Pfam" id="PF00535">
    <property type="entry name" value="Glycos_transf_2"/>
    <property type="match status" value="1"/>
</dbReference>
<dbReference type="PANTHER" id="PTHR48090">
    <property type="entry name" value="UNDECAPRENYL-PHOSPHATE 4-DEOXY-4-FORMAMIDO-L-ARABINOSE TRANSFERASE-RELATED"/>
    <property type="match status" value="1"/>
</dbReference>
<name>A0A1F6AWS9_9BACT</name>
<protein>
    <recommendedName>
        <fullName evidence="1">Glycosyltransferase 2-like domain-containing protein</fullName>
    </recommendedName>
</protein>
<organism evidence="2 3">
    <name type="scientific">Candidatus Gottesmanbacteria bacterium RIFCSPLOWO2_01_FULL_49_10</name>
    <dbReference type="NCBI Taxonomy" id="1798396"/>
    <lineage>
        <taxon>Bacteria</taxon>
        <taxon>Candidatus Gottesmaniibacteriota</taxon>
    </lineage>
</organism>
<evidence type="ECO:0000313" key="2">
    <source>
        <dbReference type="EMBL" id="OGG29141.1"/>
    </source>
</evidence>
<feature type="domain" description="Glycosyltransferase 2-like" evidence="1">
    <location>
        <begin position="4"/>
        <end position="165"/>
    </location>
</feature>
<accession>A0A1F6AWS9</accession>
<dbReference type="Gene3D" id="3.90.550.10">
    <property type="entry name" value="Spore Coat Polysaccharide Biosynthesis Protein SpsA, Chain A"/>
    <property type="match status" value="1"/>
</dbReference>
<dbReference type="InterPro" id="IPR001173">
    <property type="entry name" value="Glyco_trans_2-like"/>
</dbReference>